<evidence type="ECO:0000256" key="6">
    <source>
        <dbReference type="ARBA" id="ARBA00023065"/>
    </source>
</evidence>
<evidence type="ECO:0000259" key="13">
    <source>
        <dbReference type="PROSITE" id="PS51123"/>
    </source>
</evidence>
<dbReference type="GO" id="GO:0015288">
    <property type="term" value="F:porin activity"/>
    <property type="evidence" value="ECO:0007669"/>
    <property type="project" value="UniProtKB-KW"/>
</dbReference>
<keyword evidence="6" id="KW-0406">Ion transport</keyword>
<gene>
    <name evidence="14" type="ORF">ESA94_03850</name>
</gene>
<dbReference type="SUPFAM" id="SSF103088">
    <property type="entry name" value="OmpA-like"/>
    <property type="match status" value="1"/>
</dbReference>
<name>A0A4Q1CM87_9BACT</name>
<dbReference type="InterPro" id="IPR006665">
    <property type="entry name" value="OmpA-like"/>
</dbReference>
<dbReference type="SUPFAM" id="SSF56925">
    <property type="entry name" value="OMPA-like"/>
    <property type="match status" value="1"/>
</dbReference>
<comment type="subcellular location">
    <subcellularLocation>
        <location evidence="1">Cell outer membrane</location>
        <topology evidence="1">Multi-pass membrane protein</topology>
    </subcellularLocation>
</comment>
<keyword evidence="4" id="KW-0812">Transmembrane</keyword>
<dbReference type="InterPro" id="IPR036737">
    <property type="entry name" value="OmpA-like_sf"/>
</dbReference>
<dbReference type="Proteomes" id="UP000290204">
    <property type="component" value="Unassembled WGS sequence"/>
</dbReference>
<keyword evidence="7" id="KW-0626">Porin</keyword>
<accession>A0A4Q1CM87</accession>
<dbReference type="Pfam" id="PF00691">
    <property type="entry name" value="OmpA"/>
    <property type="match status" value="1"/>
</dbReference>
<proteinExistence type="predicted"/>
<dbReference type="GO" id="GO:0006811">
    <property type="term" value="P:monoatomic ion transport"/>
    <property type="evidence" value="ECO:0007669"/>
    <property type="project" value="UniProtKB-KW"/>
</dbReference>
<dbReference type="Gene3D" id="4.10.1080.10">
    <property type="entry name" value="TSP type-3 repeat"/>
    <property type="match status" value="1"/>
</dbReference>
<feature type="region of interest" description="Disordered" evidence="11">
    <location>
        <begin position="278"/>
        <end position="301"/>
    </location>
</feature>
<evidence type="ECO:0000313" key="14">
    <source>
        <dbReference type="EMBL" id="RXK62157.1"/>
    </source>
</evidence>
<dbReference type="PROSITE" id="PS51123">
    <property type="entry name" value="OMPA_2"/>
    <property type="match status" value="1"/>
</dbReference>
<evidence type="ECO:0000256" key="12">
    <source>
        <dbReference type="SAM" id="SignalP"/>
    </source>
</evidence>
<dbReference type="GO" id="GO:0046930">
    <property type="term" value="C:pore complex"/>
    <property type="evidence" value="ECO:0007669"/>
    <property type="project" value="UniProtKB-KW"/>
</dbReference>
<dbReference type="InterPro" id="IPR003367">
    <property type="entry name" value="Thrombospondin_3-like_rpt"/>
</dbReference>
<feature type="domain" description="OmpA-like" evidence="13">
    <location>
        <begin position="355"/>
        <end position="470"/>
    </location>
</feature>
<keyword evidence="5 12" id="KW-0732">Signal</keyword>
<dbReference type="OrthoDB" id="1522982at2"/>
<evidence type="ECO:0000256" key="2">
    <source>
        <dbReference type="ARBA" id="ARBA00022448"/>
    </source>
</evidence>
<dbReference type="SUPFAM" id="SSF103647">
    <property type="entry name" value="TSP type-3 repeat"/>
    <property type="match status" value="2"/>
</dbReference>
<evidence type="ECO:0000256" key="4">
    <source>
        <dbReference type="ARBA" id="ARBA00022692"/>
    </source>
</evidence>
<keyword evidence="15" id="KW-1185">Reference proteome</keyword>
<protein>
    <submittedName>
        <fullName evidence="14">OmpA family protein</fullName>
    </submittedName>
</protein>
<evidence type="ECO:0000256" key="1">
    <source>
        <dbReference type="ARBA" id="ARBA00004571"/>
    </source>
</evidence>
<evidence type="ECO:0000256" key="8">
    <source>
        <dbReference type="ARBA" id="ARBA00023136"/>
    </source>
</evidence>
<sequence>MNQTRLLTAVLTLFVLSTNAQAPSKKKQQLLSYNLSLSDYELPGLIKDSSASKAFNQNTWYKAGRMSFGVGVSYWRGLTSNIDFSGSLTGTFSNFPANFVKNDTIGQAGFSTQLDALLHMRAFKETAPVNPFLTAGIGMGYFPKQFAVYAPLGVGLQFRFKQGAYLFTQIQWRKKITAGITNDYIYHSISFAQDFPFGKKKTTAAPVEPIPVEPVLPPDSDGDGFADANDKCPDVKGTLNGCPDTDGDGVADKDDACPTAKGTLNGCPDTDADGVADKDDACPTEKGPLNGCPDTDADGVADKDDKCKDVAGLARYNGCPIPDSDKDGVNDEEDKCPNQAGVAANNGCPEIKQEVKQKIDFAAKHILFRFASDVILPESFASLNEVVKVLQQNPALKLSIAAHADNLGTPERNMMWSERRAKAVADYFISKGITADRITFKGYGDTQPVASNSTAKGRAANRRVEMKVDY</sequence>
<dbReference type="Gene3D" id="3.30.1330.60">
    <property type="entry name" value="OmpA-like domain"/>
    <property type="match status" value="1"/>
</dbReference>
<reference evidence="14 15" key="1">
    <citation type="submission" date="2019-01" db="EMBL/GenBank/DDBJ databases">
        <title>Lacibacter sp. strain TTM-7.</title>
        <authorList>
            <person name="Chen W.-M."/>
        </authorList>
    </citation>
    <scope>NUCLEOTIDE SEQUENCE [LARGE SCALE GENOMIC DNA]</scope>
    <source>
        <strain evidence="14 15">TTM-7</strain>
    </source>
</reference>
<evidence type="ECO:0000256" key="11">
    <source>
        <dbReference type="SAM" id="MobiDB-lite"/>
    </source>
</evidence>
<feature type="signal peptide" evidence="12">
    <location>
        <begin position="1"/>
        <end position="22"/>
    </location>
</feature>
<keyword evidence="9" id="KW-0998">Cell outer membrane</keyword>
<dbReference type="RefSeq" id="WP_129129528.1">
    <property type="nucleotide sequence ID" value="NZ_SDHW01000001.1"/>
</dbReference>
<evidence type="ECO:0000313" key="15">
    <source>
        <dbReference type="Proteomes" id="UP000290204"/>
    </source>
</evidence>
<dbReference type="InterPro" id="IPR011250">
    <property type="entry name" value="OMP/PagP_B-barrel"/>
</dbReference>
<keyword evidence="8 10" id="KW-0472">Membrane</keyword>
<dbReference type="AlphaFoldDB" id="A0A4Q1CM87"/>
<evidence type="ECO:0000256" key="5">
    <source>
        <dbReference type="ARBA" id="ARBA00022729"/>
    </source>
</evidence>
<evidence type="ECO:0000256" key="10">
    <source>
        <dbReference type="PROSITE-ProRule" id="PRU00473"/>
    </source>
</evidence>
<dbReference type="GO" id="GO:0005509">
    <property type="term" value="F:calcium ion binding"/>
    <property type="evidence" value="ECO:0007669"/>
    <property type="project" value="InterPro"/>
</dbReference>
<dbReference type="PRINTS" id="PR01021">
    <property type="entry name" value="OMPADOMAIN"/>
</dbReference>
<organism evidence="14 15">
    <name type="scientific">Lacibacter luteus</name>
    <dbReference type="NCBI Taxonomy" id="2508719"/>
    <lineage>
        <taxon>Bacteria</taxon>
        <taxon>Pseudomonadati</taxon>
        <taxon>Bacteroidota</taxon>
        <taxon>Chitinophagia</taxon>
        <taxon>Chitinophagales</taxon>
        <taxon>Chitinophagaceae</taxon>
        <taxon>Lacibacter</taxon>
    </lineage>
</organism>
<keyword evidence="3" id="KW-1134">Transmembrane beta strand</keyword>
<dbReference type="PANTHER" id="PTHR30329">
    <property type="entry name" value="STATOR ELEMENT OF FLAGELLAR MOTOR COMPLEX"/>
    <property type="match status" value="1"/>
</dbReference>
<dbReference type="InterPro" id="IPR006664">
    <property type="entry name" value="OMP_bac"/>
</dbReference>
<dbReference type="PANTHER" id="PTHR30329:SF21">
    <property type="entry name" value="LIPOPROTEIN YIAD-RELATED"/>
    <property type="match status" value="1"/>
</dbReference>
<dbReference type="CDD" id="cd07185">
    <property type="entry name" value="OmpA_C-like"/>
    <property type="match status" value="1"/>
</dbReference>
<evidence type="ECO:0000256" key="3">
    <source>
        <dbReference type="ARBA" id="ARBA00022452"/>
    </source>
</evidence>
<comment type="caution">
    <text evidence="14">The sequence shown here is derived from an EMBL/GenBank/DDBJ whole genome shotgun (WGS) entry which is preliminary data.</text>
</comment>
<keyword evidence="2" id="KW-0813">Transport</keyword>
<dbReference type="InterPro" id="IPR050330">
    <property type="entry name" value="Bact_OuterMem_StrucFunc"/>
</dbReference>
<dbReference type="GO" id="GO:0009279">
    <property type="term" value="C:cell outer membrane"/>
    <property type="evidence" value="ECO:0007669"/>
    <property type="project" value="UniProtKB-SubCell"/>
</dbReference>
<evidence type="ECO:0000256" key="7">
    <source>
        <dbReference type="ARBA" id="ARBA00023114"/>
    </source>
</evidence>
<feature type="chain" id="PRO_5020346646" evidence="12">
    <location>
        <begin position="23"/>
        <end position="470"/>
    </location>
</feature>
<dbReference type="GO" id="GO:0007155">
    <property type="term" value="P:cell adhesion"/>
    <property type="evidence" value="ECO:0007669"/>
    <property type="project" value="InterPro"/>
</dbReference>
<evidence type="ECO:0000256" key="9">
    <source>
        <dbReference type="ARBA" id="ARBA00023237"/>
    </source>
</evidence>
<dbReference type="Pfam" id="PF02412">
    <property type="entry name" value="TSP_3"/>
    <property type="match status" value="1"/>
</dbReference>
<dbReference type="InterPro" id="IPR028974">
    <property type="entry name" value="TSP_type-3_rpt"/>
</dbReference>
<dbReference type="EMBL" id="SDHW01000001">
    <property type="protein sequence ID" value="RXK62157.1"/>
    <property type="molecule type" value="Genomic_DNA"/>
</dbReference>